<evidence type="ECO:0000256" key="2">
    <source>
        <dbReference type="ARBA" id="ARBA00022741"/>
    </source>
</evidence>
<dbReference type="SUPFAM" id="SSF52540">
    <property type="entry name" value="P-loop containing nucleoside triphosphate hydrolases"/>
    <property type="match status" value="1"/>
</dbReference>
<dbReference type="InterPro" id="IPR027417">
    <property type="entry name" value="P-loop_NTPase"/>
</dbReference>
<keyword evidence="2" id="KW-0547">Nucleotide-binding</keyword>
<dbReference type="InterPro" id="IPR003593">
    <property type="entry name" value="AAA+_ATPase"/>
</dbReference>
<dbReference type="RefSeq" id="WP_146793464.1">
    <property type="nucleotide sequence ID" value="NZ_BJUU01000004.1"/>
</dbReference>
<dbReference type="InterPro" id="IPR032823">
    <property type="entry name" value="BCA_ABC_TP_C"/>
</dbReference>
<dbReference type="Pfam" id="PF12399">
    <property type="entry name" value="BCA_ABC_TP_C"/>
    <property type="match status" value="1"/>
</dbReference>
<keyword evidence="3 5" id="KW-0067">ATP-binding</keyword>
<organism evidence="5 6">
    <name type="scientific">Agrococcus baldri</name>
    <dbReference type="NCBI Taxonomy" id="153730"/>
    <lineage>
        <taxon>Bacteria</taxon>
        <taxon>Bacillati</taxon>
        <taxon>Actinomycetota</taxon>
        <taxon>Actinomycetes</taxon>
        <taxon>Micrococcales</taxon>
        <taxon>Microbacteriaceae</taxon>
        <taxon>Agrococcus</taxon>
    </lineage>
</organism>
<dbReference type="PANTHER" id="PTHR45772">
    <property type="entry name" value="CONSERVED COMPONENT OF ABC TRANSPORTER FOR NATURAL AMINO ACIDS-RELATED"/>
    <property type="match status" value="1"/>
</dbReference>
<dbReference type="InterPro" id="IPR051120">
    <property type="entry name" value="ABC_AA/LPS_Transport"/>
</dbReference>
<dbReference type="SMART" id="SM00382">
    <property type="entry name" value="AAA"/>
    <property type="match status" value="1"/>
</dbReference>
<evidence type="ECO:0000313" key="6">
    <source>
        <dbReference type="Proteomes" id="UP000321749"/>
    </source>
</evidence>
<evidence type="ECO:0000259" key="4">
    <source>
        <dbReference type="PROSITE" id="PS50893"/>
    </source>
</evidence>
<dbReference type="GO" id="GO:0005886">
    <property type="term" value="C:plasma membrane"/>
    <property type="evidence" value="ECO:0007669"/>
    <property type="project" value="TreeGrafter"/>
</dbReference>
<dbReference type="GO" id="GO:0005524">
    <property type="term" value="F:ATP binding"/>
    <property type="evidence" value="ECO:0007669"/>
    <property type="project" value="UniProtKB-KW"/>
</dbReference>
<dbReference type="GO" id="GO:0016887">
    <property type="term" value="F:ATP hydrolysis activity"/>
    <property type="evidence" value="ECO:0007669"/>
    <property type="project" value="InterPro"/>
</dbReference>
<dbReference type="InterPro" id="IPR017871">
    <property type="entry name" value="ABC_transporter-like_CS"/>
</dbReference>
<dbReference type="CDD" id="cd03219">
    <property type="entry name" value="ABC_Mj1267_LivG_branched"/>
    <property type="match status" value="1"/>
</dbReference>
<proteinExistence type="predicted"/>
<accession>A0AA87URE6</accession>
<dbReference type="InterPro" id="IPR003439">
    <property type="entry name" value="ABC_transporter-like_ATP-bd"/>
</dbReference>
<evidence type="ECO:0000313" key="5">
    <source>
        <dbReference type="EMBL" id="GEK79633.1"/>
    </source>
</evidence>
<comment type="caution">
    <text evidence="5">The sequence shown here is derived from an EMBL/GenBank/DDBJ whole genome shotgun (WGS) entry which is preliminary data.</text>
</comment>
<dbReference type="AlphaFoldDB" id="A0AA87URE6"/>
<dbReference type="Pfam" id="PF00005">
    <property type="entry name" value="ABC_tran"/>
    <property type="match status" value="1"/>
</dbReference>
<sequence>MNPQVAASKQGRLEAQGMSVTFGGLKAVQNVSLVAEPGQVTAIIGPNGAGKSTFLNLISGFIRPTEGVVYIGGEDISKLRPWTRVRRGMARTFQALEVFGSLTVGENVALGFPAPIGSSPWRPLLQWGGYRKERELIKVETRSLLKRVGLLDRADSLASELSYGDQKLLVVARLLATKADVLMFDEPGAGLPRREINALGSLFRELAAEGKTVVLVDHNMHLIFGYADYVYVLHHGELVADGTPQEIRENEQVVRIYLTGGGEEKAA</sequence>
<feature type="domain" description="ABC transporter" evidence="4">
    <location>
        <begin position="13"/>
        <end position="260"/>
    </location>
</feature>
<dbReference type="Gene3D" id="3.40.50.300">
    <property type="entry name" value="P-loop containing nucleotide triphosphate hydrolases"/>
    <property type="match status" value="1"/>
</dbReference>
<dbReference type="Proteomes" id="UP000321749">
    <property type="component" value="Unassembled WGS sequence"/>
</dbReference>
<dbReference type="PANTHER" id="PTHR45772:SF3">
    <property type="entry name" value="ABC TRANSPORTER ATP-BINDING PROTEIN"/>
    <property type="match status" value="1"/>
</dbReference>
<gene>
    <name evidence="5" type="ORF">ABA31_09840</name>
</gene>
<dbReference type="PROSITE" id="PS50893">
    <property type="entry name" value="ABC_TRANSPORTER_2"/>
    <property type="match status" value="1"/>
</dbReference>
<reference evidence="5 6" key="1">
    <citation type="submission" date="2019-07" db="EMBL/GenBank/DDBJ databases">
        <title>Whole genome shotgun sequence of Agrococcus baldri NBRC 103055.</title>
        <authorList>
            <person name="Hosoyama A."/>
            <person name="Uohara A."/>
            <person name="Ohji S."/>
            <person name="Ichikawa N."/>
        </authorList>
    </citation>
    <scope>NUCLEOTIDE SEQUENCE [LARGE SCALE GENOMIC DNA]</scope>
    <source>
        <strain evidence="5 6">NBRC 103055</strain>
    </source>
</reference>
<dbReference type="PROSITE" id="PS00211">
    <property type="entry name" value="ABC_TRANSPORTER_1"/>
    <property type="match status" value="1"/>
</dbReference>
<evidence type="ECO:0000256" key="1">
    <source>
        <dbReference type="ARBA" id="ARBA00022448"/>
    </source>
</evidence>
<protein>
    <submittedName>
        <fullName evidence="5">ABC transporter ATP-binding protein</fullName>
    </submittedName>
</protein>
<name>A0AA87URE6_9MICO</name>
<evidence type="ECO:0000256" key="3">
    <source>
        <dbReference type="ARBA" id="ARBA00022840"/>
    </source>
</evidence>
<dbReference type="EMBL" id="BJUU01000004">
    <property type="protein sequence ID" value="GEK79633.1"/>
    <property type="molecule type" value="Genomic_DNA"/>
</dbReference>
<keyword evidence="1" id="KW-0813">Transport</keyword>
<keyword evidence="6" id="KW-1185">Reference proteome</keyword>